<accession>A0A3M5TKE7</accession>
<dbReference type="Proteomes" id="UP000281514">
    <property type="component" value="Unassembled WGS sequence"/>
</dbReference>
<evidence type="ECO:0000313" key="1">
    <source>
        <dbReference type="EMBL" id="RMU34030.1"/>
    </source>
</evidence>
<organism evidence="1 2">
    <name type="scientific">Pseudomonas avellanae</name>
    <dbReference type="NCBI Taxonomy" id="46257"/>
    <lineage>
        <taxon>Bacteria</taxon>
        <taxon>Pseudomonadati</taxon>
        <taxon>Pseudomonadota</taxon>
        <taxon>Gammaproteobacteria</taxon>
        <taxon>Pseudomonadales</taxon>
        <taxon>Pseudomonadaceae</taxon>
        <taxon>Pseudomonas</taxon>
    </lineage>
</organism>
<reference evidence="1 2" key="1">
    <citation type="submission" date="2018-08" db="EMBL/GenBank/DDBJ databases">
        <title>Recombination of ecologically and evolutionarily significant loci maintains genetic cohesion in the Pseudomonas syringae species complex.</title>
        <authorList>
            <person name="Dillon M."/>
            <person name="Thakur S."/>
            <person name="Almeida R.N.D."/>
            <person name="Weir B.S."/>
            <person name="Guttman D.S."/>
        </authorList>
    </citation>
    <scope>NUCLEOTIDE SEQUENCE [LARGE SCALE GENOMIC DNA]</scope>
    <source>
        <strain evidence="1 2">ICMP 9749</strain>
    </source>
</reference>
<dbReference type="EMBL" id="RBTX01000322">
    <property type="protein sequence ID" value="RMU34030.1"/>
    <property type="molecule type" value="Genomic_DNA"/>
</dbReference>
<dbReference type="AlphaFoldDB" id="A0A3M5TKE7"/>
<gene>
    <name evidence="1" type="ORF">ALP32_103995</name>
</gene>
<evidence type="ECO:0000313" key="2">
    <source>
        <dbReference type="Proteomes" id="UP000281514"/>
    </source>
</evidence>
<protein>
    <submittedName>
        <fullName evidence="1">Uncharacterized protein</fullName>
    </submittedName>
</protein>
<comment type="caution">
    <text evidence="1">The sequence shown here is derived from an EMBL/GenBank/DDBJ whole genome shotgun (WGS) entry which is preliminary data.</text>
</comment>
<proteinExistence type="predicted"/>
<name>A0A3M5TKE7_9PSED</name>
<sequence length="40" mass="4590">MAGRPLFSDICAPIVSVFFYKKLHFFDARKSLDLSSQLLQ</sequence>